<comment type="catalytic activity">
    <reaction evidence="6">
        <text>a uridine in tRNA + S-adenosyl-L-methionine = a 3-[(3S)-3-amino-3-carboxypropyl]uridine in tRNA + S-methyl-5'-thioadenosine + H(+)</text>
        <dbReference type="Rhea" id="RHEA:62432"/>
        <dbReference type="Rhea" id="RHEA-COMP:13339"/>
        <dbReference type="Rhea" id="RHEA-COMP:16092"/>
        <dbReference type="ChEBI" id="CHEBI:15378"/>
        <dbReference type="ChEBI" id="CHEBI:17509"/>
        <dbReference type="ChEBI" id="CHEBI:59789"/>
        <dbReference type="ChEBI" id="CHEBI:65315"/>
        <dbReference type="ChEBI" id="CHEBI:82930"/>
        <dbReference type="EC" id="2.5.1.25"/>
    </reaction>
</comment>
<evidence type="ECO:0000259" key="8">
    <source>
        <dbReference type="SMART" id="SM01144"/>
    </source>
</evidence>
<dbReference type="SMART" id="SM01144">
    <property type="entry name" value="DTW"/>
    <property type="match status" value="1"/>
</dbReference>
<dbReference type="InterPro" id="IPR005636">
    <property type="entry name" value="DTW"/>
</dbReference>
<dbReference type="Pfam" id="PF03942">
    <property type="entry name" value="DTW"/>
    <property type="match status" value="1"/>
</dbReference>
<keyword evidence="4" id="KW-0819">tRNA processing</keyword>
<evidence type="ECO:0000313" key="9">
    <source>
        <dbReference type="EMBL" id="GAY63945.1"/>
    </source>
</evidence>
<dbReference type="EC" id="2.5.1.25" evidence="1"/>
<keyword evidence="10" id="KW-1185">Reference proteome</keyword>
<evidence type="ECO:0000256" key="1">
    <source>
        <dbReference type="ARBA" id="ARBA00012386"/>
    </source>
</evidence>
<name>A0A2H5QI95_CITUN</name>
<dbReference type="PANTHER" id="PTHR21392">
    <property type="entry name" value="TRNA-URIDINE AMINOCARBOXYPROPYLTRANSFERASE 2"/>
    <property type="match status" value="1"/>
</dbReference>
<dbReference type="EMBL" id="BDQV01000378">
    <property type="protein sequence ID" value="GAY63945.1"/>
    <property type="molecule type" value="Genomic_DNA"/>
</dbReference>
<gene>
    <name evidence="9" type="ORF">CUMW_229700</name>
</gene>
<feature type="region of interest" description="Disordered" evidence="7">
    <location>
        <begin position="1"/>
        <end position="20"/>
    </location>
</feature>
<keyword evidence="2" id="KW-0808">Transferase</keyword>
<sequence>MESDDPSSRSNSPPPQRRRICGNCDRPQAVCLCHVLPTTPITTNTRILIIHHPHEAHHKLNTARLLTKSVRHVTTHLSRKLLHSHLTDQSPFATIYLFPPSPTTPAVTLSDLKQTLNNHDNVLLIAFDATWKHAKEMVKASEGVLESVGAIRACLDVDENLTGGSIYDDELVLRKEPFKGCVSTLEAVARVLGAIEDKGDDIERVLIGVLREMVRLQAGFLKPVKLRPKLLKKSKQNEMKTLLE</sequence>
<evidence type="ECO:0000256" key="6">
    <source>
        <dbReference type="ARBA" id="ARBA00048718"/>
    </source>
</evidence>
<organism evidence="9 10">
    <name type="scientific">Citrus unshiu</name>
    <name type="common">Satsuma mandarin</name>
    <name type="synonym">Citrus nobilis var. unshiu</name>
    <dbReference type="NCBI Taxonomy" id="55188"/>
    <lineage>
        <taxon>Eukaryota</taxon>
        <taxon>Viridiplantae</taxon>
        <taxon>Streptophyta</taxon>
        <taxon>Embryophyta</taxon>
        <taxon>Tracheophyta</taxon>
        <taxon>Spermatophyta</taxon>
        <taxon>Magnoliopsida</taxon>
        <taxon>eudicotyledons</taxon>
        <taxon>Gunneridae</taxon>
        <taxon>Pentapetalae</taxon>
        <taxon>rosids</taxon>
        <taxon>malvids</taxon>
        <taxon>Sapindales</taxon>
        <taxon>Rutaceae</taxon>
        <taxon>Aurantioideae</taxon>
        <taxon>Citrus</taxon>
    </lineage>
</organism>
<dbReference type="InterPro" id="IPR039262">
    <property type="entry name" value="DTWD2/TAPT"/>
</dbReference>
<proteinExistence type="inferred from homology"/>
<dbReference type="Proteomes" id="UP000236630">
    <property type="component" value="Unassembled WGS sequence"/>
</dbReference>
<dbReference type="STRING" id="55188.A0A2H5QI95"/>
<dbReference type="AlphaFoldDB" id="A0A2H5QI95"/>
<dbReference type="GO" id="GO:0008033">
    <property type="term" value="P:tRNA processing"/>
    <property type="evidence" value="ECO:0007669"/>
    <property type="project" value="UniProtKB-KW"/>
</dbReference>
<evidence type="ECO:0000256" key="5">
    <source>
        <dbReference type="ARBA" id="ARBA00034489"/>
    </source>
</evidence>
<feature type="domain" description="DTW" evidence="8">
    <location>
        <begin position="17"/>
        <end position="222"/>
    </location>
</feature>
<reference evidence="9 10" key="1">
    <citation type="journal article" date="2017" name="Front. Genet.">
        <title>Draft sequencing of the heterozygous diploid genome of Satsuma (Citrus unshiu Marc.) using a hybrid assembly approach.</title>
        <authorList>
            <person name="Shimizu T."/>
            <person name="Tanizawa Y."/>
            <person name="Mochizuki T."/>
            <person name="Nagasaki H."/>
            <person name="Yoshioka T."/>
            <person name="Toyoda A."/>
            <person name="Fujiyama A."/>
            <person name="Kaminuma E."/>
            <person name="Nakamura Y."/>
        </authorList>
    </citation>
    <scope>NUCLEOTIDE SEQUENCE [LARGE SCALE GENOMIC DNA]</scope>
    <source>
        <strain evidence="10">cv. Miyagawa wase</strain>
    </source>
</reference>
<dbReference type="GO" id="GO:0016432">
    <property type="term" value="F:tRNA-uridine aminocarboxypropyltransferase activity"/>
    <property type="evidence" value="ECO:0007669"/>
    <property type="project" value="UniProtKB-EC"/>
</dbReference>
<keyword evidence="3" id="KW-0949">S-adenosyl-L-methionine</keyword>
<comment type="similarity">
    <text evidence="5">Belongs to the TDD superfamily. DTWD2 family.</text>
</comment>
<evidence type="ECO:0000256" key="2">
    <source>
        <dbReference type="ARBA" id="ARBA00022679"/>
    </source>
</evidence>
<comment type="caution">
    <text evidence="9">The sequence shown here is derived from an EMBL/GenBank/DDBJ whole genome shotgun (WGS) entry which is preliminary data.</text>
</comment>
<dbReference type="PANTHER" id="PTHR21392:SF0">
    <property type="entry name" value="TRNA-URIDINE AMINOCARBOXYPROPYLTRANSFERASE 2"/>
    <property type="match status" value="1"/>
</dbReference>
<accession>A0A2H5QI95</accession>
<evidence type="ECO:0000256" key="7">
    <source>
        <dbReference type="SAM" id="MobiDB-lite"/>
    </source>
</evidence>
<protein>
    <recommendedName>
        <fullName evidence="1">tRNA-uridine aminocarboxypropyltransferase</fullName>
        <ecNumber evidence="1">2.5.1.25</ecNumber>
    </recommendedName>
</protein>
<evidence type="ECO:0000256" key="3">
    <source>
        <dbReference type="ARBA" id="ARBA00022691"/>
    </source>
</evidence>
<evidence type="ECO:0000313" key="10">
    <source>
        <dbReference type="Proteomes" id="UP000236630"/>
    </source>
</evidence>
<evidence type="ECO:0000256" key="4">
    <source>
        <dbReference type="ARBA" id="ARBA00022694"/>
    </source>
</evidence>